<dbReference type="PRINTS" id="PR00035">
    <property type="entry name" value="HTHGNTR"/>
</dbReference>
<dbReference type="SMART" id="SM00866">
    <property type="entry name" value="UTRA"/>
    <property type="match status" value="1"/>
</dbReference>
<protein>
    <recommendedName>
        <fullName evidence="4">HTH gntR-type domain-containing protein</fullName>
    </recommendedName>
</protein>
<dbReference type="EMBL" id="CP017634">
    <property type="protein sequence ID" value="ATW25222.1"/>
    <property type="molecule type" value="Genomic_DNA"/>
</dbReference>
<evidence type="ECO:0000313" key="6">
    <source>
        <dbReference type="Proteomes" id="UP000323521"/>
    </source>
</evidence>
<accession>A0A3G1KRV9</accession>
<dbReference type="InterPro" id="IPR036388">
    <property type="entry name" value="WH-like_DNA-bd_sf"/>
</dbReference>
<dbReference type="CDD" id="cd07377">
    <property type="entry name" value="WHTH_GntR"/>
    <property type="match status" value="1"/>
</dbReference>
<keyword evidence="3" id="KW-0804">Transcription</keyword>
<keyword evidence="1" id="KW-0805">Transcription regulation</keyword>
<evidence type="ECO:0000256" key="1">
    <source>
        <dbReference type="ARBA" id="ARBA00023015"/>
    </source>
</evidence>
<evidence type="ECO:0000259" key="4">
    <source>
        <dbReference type="PROSITE" id="PS50949"/>
    </source>
</evidence>
<feature type="domain" description="HTH gntR-type" evidence="4">
    <location>
        <begin position="8"/>
        <end position="76"/>
    </location>
</feature>
<dbReference type="Pfam" id="PF07702">
    <property type="entry name" value="UTRA"/>
    <property type="match status" value="1"/>
</dbReference>
<dbReference type="InterPro" id="IPR050679">
    <property type="entry name" value="Bact_HTH_transcr_reg"/>
</dbReference>
<sequence length="240" mass="26484">MKSVSSFIPAYYRLAEDLKQKIESGELKPGDVIPSESQLAKQYQVSRMTVRQGVALLAKEGFIESIQGKGSFVTVPRMDTLVLRFSENNLLGESKTLQVKLLDVGVIAADRKISAKLAVSPGTRILKMKRLLLADEGPVAVDSRFLPYVKGVPLLEREMEYAAFPDLVARNTNLVSARNNFKVSASILLKEEAELLEAKVGLPALCVEQIIYASNDQPIGWSKMICRGDRFTLTAVSHPF</sequence>
<dbReference type="RefSeq" id="WP_236860324.1">
    <property type="nucleotide sequence ID" value="NZ_CP017634.1"/>
</dbReference>
<dbReference type="InterPro" id="IPR028978">
    <property type="entry name" value="Chorismate_lyase_/UTRA_dom_sf"/>
</dbReference>
<dbReference type="KEGG" id="fwa:DCMF_10990"/>
<dbReference type="SMART" id="SM00345">
    <property type="entry name" value="HTH_GNTR"/>
    <property type="match status" value="1"/>
</dbReference>
<dbReference type="Proteomes" id="UP000323521">
    <property type="component" value="Chromosome"/>
</dbReference>
<dbReference type="GO" id="GO:0003700">
    <property type="term" value="F:DNA-binding transcription factor activity"/>
    <property type="evidence" value="ECO:0007669"/>
    <property type="project" value="InterPro"/>
</dbReference>
<dbReference type="Pfam" id="PF00392">
    <property type="entry name" value="GntR"/>
    <property type="match status" value="1"/>
</dbReference>
<evidence type="ECO:0000313" key="5">
    <source>
        <dbReference type="EMBL" id="ATW25222.1"/>
    </source>
</evidence>
<dbReference type="GO" id="GO:0003677">
    <property type="term" value="F:DNA binding"/>
    <property type="evidence" value="ECO:0007669"/>
    <property type="project" value="UniProtKB-KW"/>
</dbReference>
<dbReference type="InterPro" id="IPR036390">
    <property type="entry name" value="WH_DNA-bd_sf"/>
</dbReference>
<dbReference type="AlphaFoldDB" id="A0A3G1KRV9"/>
<proteinExistence type="predicted"/>
<dbReference type="SUPFAM" id="SSF46785">
    <property type="entry name" value="Winged helix' DNA-binding domain"/>
    <property type="match status" value="1"/>
</dbReference>
<dbReference type="FunFam" id="1.10.10.10:FF:000079">
    <property type="entry name" value="GntR family transcriptional regulator"/>
    <property type="match status" value="1"/>
</dbReference>
<dbReference type="InterPro" id="IPR011663">
    <property type="entry name" value="UTRA"/>
</dbReference>
<evidence type="ECO:0000256" key="2">
    <source>
        <dbReference type="ARBA" id="ARBA00023125"/>
    </source>
</evidence>
<keyword evidence="6" id="KW-1185">Reference proteome</keyword>
<dbReference type="Gene3D" id="1.10.10.10">
    <property type="entry name" value="Winged helix-like DNA-binding domain superfamily/Winged helix DNA-binding domain"/>
    <property type="match status" value="1"/>
</dbReference>
<gene>
    <name evidence="5" type="ORF">DCMF_10990</name>
</gene>
<dbReference type="InterPro" id="IPR000524">
    <property type="entry name" value="Tscrpt_reg_HTH_GntR"/>
</dbReference>
<dbReference type="SUPFAM" id="SSF64288">
    <property type="entry name" value="Chorismate lyase-like"/>
    <property type="match status" value="1"/>
</dbReference>
<dbReference type="PANTHER" id="PTHR44846:SF1">
    <property type="entry name" value="MANNOSYL-D-GLYCERATE TRANSPORT_METABOLISM SYSTEM REPRESSOR MNGR-RELATED"/>
    <property type="match status" value="1"/>
</dbReference>
<reference evidence="5 6" key="1">
    <citation type="submission" date="2016-10" db="EMBL/GenBank/DDBJ databases">
        <title>Complete Genome Sequence of Peptococcaceae strain DCMF.</title>
        <authorList>
            <person name="Edwards R.J."/>
            <person name="Holland S.I."/>
            <person name="Deshpande N.P."/>
            <person name="Wong Y.K."/>
            <person name="Ertan H."/>
            <person name="Manefield M."/>
            <person name="Russell T.L."/>
            <person name="Lee M.J."/>
        </authorList>
    </citation>
    <scope>NUCLEOTIDE SEQUENCE [LARGE SCALE GENOMIC DNA]</scope>
    <source>
        <strain evidence="5 6">DCMF</strain>
    </source>
</reference>
<dbReference type="GO" id="GO:0045892">
    <property type="term" value="P:negative regulation of DNA-templated transcription"/>
    <property type="evidence" value="ECO:0007669"/>
    <property type="project" value="TreeGrafter"/>
</dbReference>
<evidence type="ECO:0000256" key="3">
    <source>
        <dbReference type="ARBA" id="ARBA00023163"/>
    </source>
</evidence>
<dbReference type="PROSITE" id="PS50949">
    <property type="entry name" value="HTH_GNTR"/>
    <property type="match status" value="1"/>
</dbReference>
<dbReference type="Gene3D" id="3.40.1410.10">
    <property type="entry name" value="Chorismate lyase-like"/>
    <property type="match status" value="1"/>
</dbReference>
<organism evidence="5 6">
    <name type="scientific">Formimonas warabiya</name>
    <dbReference type="NCBI Taxonomy" id="1761012"/>
    <lineage>
        <taxon>Bacteria</taxon>
        <taxon>Bacillati</taxon>
        <taxon>Bacillota</taxon>
        <taxon>Clostridia</taxon>
        <taxon>Eubacteriales</taxon>
        <taxon>Peptococcaceae</taxon>
        <taxon>Candidatus Formimonas</taxon>
    </lineage>
</organism>
<name>A0A3G1KRV9_FORW1</name>
<keyword evidence="2" id="KW-0238">DNA-binding</keyword>
<dbReference type="PANTHER" id="PTHR44846">
    <property type="entry name" value="MANNOSYL-D-GLYCERATE TRANSPORT/METABOLISM SYSTEM REPRESSOR MNGR-RELATED"/>
    <property type="match status" value="1"/>
</dbReference>